<gene>
    <name evidence="1" type="ORF">EV646_104276</name>
</gene>
<evidence type="ECO:0008006" key="3">
    <source>
        <dbReference type="Google" id="ProtNLM"/>
    </source>
</evidence>
<dbReference type="EMBL" id="SLWR01000004">
    <property type="protein sequence ID" value="TCO48457.1"/>
    <property type="molecule type" value="Genomic_DNA"/>
</dbReference>
<name>A0A4R2ITP5_9ACTN</name>
<accession>A0A4R2ITP5</accession>
<comment type="caution">
    <text evidence="1">The sequence shown here is derived from an EMBL/GenBank/DDBJ whole genome shotgun (WGS) entry which is preliminary data.</text>
</comment>
<sequence length="271" mass="29963">MTTRPADTASREPVSGPLEIACDESGYEGEKLVGGVTDVFAHASVRMDEETAAECIAELRLRIRSPATVYKANHLQRSKHRPVLLWLLGPDGPLLGNARVHLIDKTYFLVSKLVSSLGARPELTQFLYDASRRTAEAQAFMVAANDYLRTSVTRDPLAPPLDPLLPAIIRAAEYWGGDGQPVAIAHDRQTTLSAERIERLRQLAPLAGIQLVDSFTHRRVQMADFLAGVARKLASEQLKGTDDTELTALLRPYVDPRSIWTDKASWARITR</sequence>
<dbReference type="OrthoDB" id="5521286at2"/>
<proteinExistence type="predicted"/>
<dbReference type="Proteomes" id="UP000295573">
    <property type="component" value="Unassembled WGS sequence"/>
</dbReference>
<protein>
    <recommendedName>
        <fullName evidence="3">DUF3800 domain-containing protein</fullName>
    </recommendedName>
</protein>
<evidence type="ECO:0000313" key="2">
    <source>
        <dbReference type="Proteomes" id="UP000295573"/>
    </source>
</evidence>
<reference evidence="1 2" key="1">
    <citation type="journal article" date="2015" name="Stand. Genomic Sci.">
        <title>Genomic Encyclopedia of Bacterial and Archaeal Type Strains, Phase III: the genomes of soil and plant-associated and newly described type strains.</title>
        <authorList>
            <person name="Whitman W.B."/>
            <person name="Woyke T."/>
            <person name="Klenk H.P."/>
            <person name="Zhou Y."/>
            <person name="Lilburn T.G."/>
            <person name="Beck B.J."/>
            <person name="De Vos P."/>
            <person name="Vandamme P."/>
            <person name="Eisen J.A."/>
            <person name="Garrity G."/>
            <person name="Hugenholtz P."/>
            <person name="Kyrpides N.C."/>
        </authorList>
    </citation>
    <scope>NUCLEOTIDE SEQUENCE [LARGE SCALE GENOMIC DNA]</scope>
    <source>
        <strain evidence="1 2">VKM Ac-2541</strain>
    </source>
</reference>
<dbReference type="AlphaFoldDB" id="A0A4R2ITP5"/>
<evidence type="ECO:0000313" key="1">
    <source>
        <dbReference type="EMBL" id="TCO48457.1"/>
    </source>
</evidence>
<keyword evidence="2" id="KW-1185">Reference proteome</keyword>
<organism evidence="1 2">
    <name type="scientific">Kribbella antiqua</name>
    <dbReference type="NCBI Taxonomy" id="2512217"/>
    <lineage>
        <taxon>Bacteria</taxon>
        <taxon>Bacillati</taxon>
        <taxon>Actinomycetota</taxon>
        <taxon>Actinomycetes</taxon>
        <taxon>Propionibacteriales</taxon>
        <taxon>Kribbellaceae</taxon>
        <taxon>Kribbella</taxon>
    </lineage>
</organism>
<dbReference type="RefSeq" id="WP_132148345.1">
    <property type="nucleotide sequence ID" value="NZ_SLWR01000004.1"/>
</dbReference>